<dbReference type="Proteomes" id="UP000031843">
    <property type="component" value="Chromosome main"/>
</dbReference>
<organism evidence="3 4">
    <name type="scientific">Cupriavidus basilensis</name>
    <dbReference type="NCBI Taxonomy" id="68895"/>
    <lineage>
        <taxon>Bacteria</taxon>
        <taxon>Pseudomonadati</taxon>
        <taxon>Pseudomonadota</taxon>
        <taxon>Betaproteobacteria</taxon>
        <taxon>Burkholderiales</taxon>
        <taxon>Burkholderiaceae</taxon>
        <taxon>Cupriavidus</taxon>
    </lineage>
</organism>
<dbReference type="InterPro" id="IPR023346">
    <property type="entry name" value="Lysozyme-like_dom_sf"/>
</dbReference>
<feature type="domain" description="Transglycosylase SLT" evidence="2">
    <location>
        <begin position="39"/>
        <end position="136"/>
    </location>
</feature>
<evidence type="ECO:0000313" key="3">
    <source>
        <dbReference type="EMBL" id="AJG21416.1"/>
    </source>
</evidence>
<proteinExistence type="predicted"/>
<keyword evidence="1" id="KW-0732">Signal</keyword>
<accession>A0A0C4YLA9</accession>
<dbReference type="STRING" id="68895.RR42_m4067"/>
<gene>
    <name evidence="3" type="ORF">RR42_m4067</name>
</gene>
<dbReference type="EMBL" id="CP010536">
    <property type="protein sequence ID" value="AJG21416.1"/>
    <property type="molecule type" value="Genomic_DNA"/>
</dbReference>
<evidence type="ECO:0000259" key="2">
    <source>
        <dbReference type="Pfam" id="PF01464"/>
    </source>
</evidence>
<dbReference type="SUPFAM" id="SSF53955">
    <property type="entry name" value="Lysozyme-like"/>
    <property type="match status" value="1"/>
</dbReference>
<dbReference type="Gene3D" id="1.10.530.10">
    <property type="match status" value="1"/>
</dbReference>
<dbReference type="Pfam" id="PF01464">
    <property type="entry name" value="SLT"/>
    <property type="match status" value="1"/>
</dbReference>
<dbReference type="CDD" id="cd13400">
    <property type="entry name" value="LT_IagB-like"/>
    <property type="match status" value="1"/>
</dbReference>
<evidence type="ECO:0000256" key="1">
    <source>
        <dbReference type="SAM" id="SignalP"/>
    </source>
</evidence>
<dbReference type="InterPro" id="IPR008258">
    <property type="entry name" value="Transglycosylase_SLT_dom_1"/>
</dbReference>
<feature type="chain" id="PRO_5002173942" description="Transglycosylase SLT domain-containing protein" evidence="1">
    <location>
        <begin position="38"/>
        <end position="163"/>
    </location>
</feature>
<dbReference type="OrthoDB" id="9808681at2"/>
<feature type="signal peptide" evidence="1">
    <location>
        <begin position="1"/>
        <end position="37"/>
    </location>
</feature>
<reference evidence="3 4" key="1">
    <citation type="journal article" date="2015" name="Genome Announc.">
        <title>Complete Genome Sequence of Cupriavidus basilensis 4G11, Isolated from the Oak Ridge Field Research Center Site.</title>
        <authorList>
            <person name="Ray J."/>
            <person name="Waters R.J."/>
            <person name="Skerker J.M."/>
            <person name="Kuehl J.V."/>
            <person name="Price M.N."/>
            <person name="Huang J."/>
            <person name="Chakraborty R."/>
            <person name="Arkin A.P."/>
            <person name="Deutschbauer A."/>
        </authorList>
    </citation>
    <scope>NUCLEOTIDE SEQUENCE [LARGE SCALE GENOMIC DNA]</scope>
    <source>
        <strain evidence="3">4G11</strain>
    </source>
</reference>
<name>A0A0C4YLA9_9BURK</name>
<keyword evidence="4" id="KW-1185">Reference proteome</keyword>
<sequence>MSANAHTKAVGPRQYRGLAGSLLAILLLLLFHGAARAQDCFEQAGTYQGVNPSVLRAIAWFESKGDPAAVNRNANGSIDVGQLQINSVHFNDLARHGVPSRALTDSCVNVYVAAWLLKQKMVRHGNTWRAIGAYHSESPGQRDAYARSIQRILVAWGELPSAR</sequence>
<protein>
    <recommendedName>
        <fullName evidence="2">Transglycosylase SLT domain-containing protein</fullName>
    </recommendedName>
</protein>
<dbReference type="AlphaFoldDB" id="A0A0C4YLA9"/>
<evidence type="ECO:0000313" key="4">
    <source>
        <dbReference type="Proteomes" id="UP000031843"/>
    </source>
</evidence>
<dbReference type="KEGG" id="cbw:RR42_m4067"/>